<reference evidence="11" key="2">
    <citation type="submission" date="2025-09" db="UniProtKB">
        <authorList>
            <consortium name="Ensembl"/>
        </authorList>
    </citation>
    <scope>IDENTIFICATION</scope>
</reference>
<organism evidence="11 12">
    <name type="scientific">Accipiter nisus</name>
    <name type="common">Eurasian sparrowhawk</name>
    <dbReference type="NCBI Taxonomy" id="211598"/>
    <lineage>
        <taxon>Eukaryota</taxon>
        <taxon>Metazoa</taxon>
        <taxon>Chordata</taxon>
        <taxon>Craniata</taxon>
        <taxon>Vertebrata</taxon>
        <taxon>Euteleostomi</taxon>
        <taxon>Archelosauria</taxon>
        <taxon>Archosauria</taxon>
        <taxon>Dinosauria</taxon>
        <taxon>Saurischia</taxon>
        <taxon>Theropoda</taxon>
        <taxon>Coelurosauria</taxon>
        <taxon>Aves</taxon>
        <taxon>Neognathae</taxon>
        <taxon>Neoaves</taxon>
        <taxon>Telluraves</taxon>
        <taxon>Accipitrimorphae</taxon>
        <taxon>Accipitriformes</taxon>
        <taxon>Accipitridae</taxon>
        <taxon>Accipitrinae</taxon>
        <taxon>Accipiter</taxon>
    </lineage>
</organism>
<feature type="region of interest" description="Disordered" evidence="9">
    <location>
        <begin position="342"/>
        <end position="366"/>
    </location>
</feature>
<dbReference type="Ensembl" id="ENSANIT00000003616.1">
    <property type="protein sequence ID" value="ENSANIP00000003503.1"/>
    <property type="gene ID" value="ENSANIG00000002382.1"/>
</dbReference>
<reference evidence="11" key="1">
    <citation type="submission" date="2025-08" db="UniProtKB">
        <authorList>
            <consortium name="Ensembl"/>
        </authorList>
    </citation>
    <scope>IDENTIFICATION</scope>
</reference>
<evidence type="ECO:0000256" key="2">
    <source>
        <dbReference type="ARBA" id="ARBA00022553"/>
    </source>
</evidence>
<feature type="compositionally biased region" description="Basic residues" evidence="9">
    <location>
        <begin position="11"/>
        <end position="33"/>
    </location>
</feature>
<dbReference type="InterPro" id="IPR036869">
    <property type="entry name" value="J_dom_sf"/>
</dbReference>
<dbReference type="SUPFAM" id="SSF46565">
    <property type="entry name" value="Chaperone J-domain"/>
    <property type="match status" value="1"/>
</dbReference>
<comment type="subunit">
    <text evidence="7">Interacts with SRPK1. Interacts with HSP70 (HSPA1A or HSPA1B).</text>
</comment>
<feature type="compositionally biased region" description="Basic and acidic residues" evidence="9">
    <location>
        <begin position="41"/>
        <end position="52"/>
    </location>
</feature>
<evidence type="ECO:0000256" key="3">
    <source>
        <dbReference type="ARBA" id="ARBA00022990"/>
    </source>
</evidence>
<feature type="compositionally biased region" description="Basic residues" evidence="9">
    <location>
        <begin position="83"/>
        <end position="94"/>
    </location>
</feature>
<dbReference type="SMART" id="SM00271">
    <property type="entry name" value="DnaJ"/>
    <property type="match status" value="1"/>
</dbReference>
<evidence type="ECO:0000256" key="8">
    <source>
        <dbReference type="ARBA" id="ARBA00071604"/>
    </source>
</evidence>
<name>A0A8B9M6W2_9AVES</name>
<keyword evidence="4" id="KW-0143">Chaperone</keyword>
<dbReference type="Pfam" id="PF00226">
    <property type="entry name" value="DnaJ"/>
    <property type="match status" value="1"/>
</dbReference>
<keyword evidence="2" id="KW-0597">Phosphoprotein</keyword>
<dbReference type="Gene3D" id="1.10.287.110">
    <property type="entry name" value="DnaJ domain"/>
    <property type="match status" value="1"/>
</dbReference>
<feature type="compositionally biased region" description="Basic residues" evidence="9">
    <location>
        <begin position="440"/>
        <end position="449"/>
    </location>
</feature>
<feature type="region of interest" description="Disordered" evidence="9">
    <location>
        <begin position="1"/>
        <end position="147"/>
    </location>
</feature>
<dbReference type="AlphaFoldDB" id="A0A8B9M6W2"/>
<dbReference type="InterPro" id="IPR042858">
    <property type="entry name" value="DNAJC8"/>
</dbReference>
<accession>A0A8B9M6W2</accession>
<evidence type="ECO:0000313" key="12">
    <source>
        <dbReference type="Proteomes" id="UP000694541"/>
    </source>
</evidence>
<evidence type="ECO:0000256" key="4">
    <source>
        <dbReference type="ARBA" id="ARBA00023186"/>
    </source>
</evidence>
<keyword evidence="5" id="KW-0539">Nucleus</keyword>
<keyword evidence="12" id="KW-1185">Reference proteome</keyword>
<dbReference type="CDD" id="cd06257">
    <property type="entry name" value="DnaJ"/>
    <property type="match status" value="1"/>
</dbReference>
<dbReference type="PROSITE" id="PS50076">
    <property type="entry name" value="DNAJ_2"/>
    <property type="match status" value="1"/>
</dbReference>
<dbReference type="PRINTS" id="PR00625">
    <property type="entry name" value="JDOMAIN"/>
</dbReference>
<dbReference type="InterPro" id="IPR001623">
    <property type="entry name" value="DnaJ_domain"/>
</dbReference>
<evidence type="ECO:0000256" key="9">
    <source>
        <dbReference type="SAM" id="MobiDB-lite"/>
    </source>
</evidence>
<evidence type="ECO:0000256" key="5">
    <source>
        <dbReference type="ARBA" id="ARBA00023242"/>
    </source>
</evidence>
<dbReference type="PANTHER" id="PTHR15606">
    <property type="entry name" value="DNAJ HOMOLOG SUBFAMILY C MEMBER 8/LIPOPOLYSACCHARIDE SPECIFIC RESPONSE-7-RELATED"/>
    <property type="match status" value="1"/>
</dbReference>
<sequence>STAPPRPLASSRRRPPPRGWRRRRRRPSRRLCRARLAAGRDGGERGKGEAGRETPAARAHLVGARARAPALLLRHQSPAQAAPRRRHRHGRHRPPALGAPGGRDPPLASRPAHARPSLPHTRLSPGGAGSWGPLQARARGPLPPPLPAAGLQLPCPAARRELPRAGRRTGPGPPLRTCPRGPAAGRQAAGKGQTTGGGRGGELREEGGGGACCYGARGGHVPRAPPAPPASAPCSRARARRHVVLVMAAAGEPGAGGAAEEAFLTFYNEVLQMDPEATDEEIKKRFRQLSILVHPDKNQDDADRAQKAFEAVDKAYKLLLDQEQKKRALDVIQAGKEYVEHTVKEKKKQLKKDGKPPTVEEDDPEVFKQAVYKQTMKLFAELEIKRKEREAKEMHERKRQREEEIEAQEKAKREREWQKNFEESRDGRVDSWRNFQANTKGKKEKKNRTFLRPPKVKMEQRE</sequence>
<proteinExistence type="predicted"/>
<evidence type="ECO:0000256" key="6">
    <source>
        <dbReference type="ARBA" id="ARBA00056329"/>
    </source>
</evidence>
<dbReference type="PANTHER" id="PTHR15606:SF4">
    <property type="entry name" value="DNAJ HOMOLOG SUBFAMILY C MEMBER 8"/>
    <property type="match status" value="1"/>
</dbReference>
<dbReference type="FunFam" id="1.10.287.110:FF:000026">
    <property type="entry name" value="dnaJ homolog subfamily C member 8"/>
    <property type="match status" value="1"/>
</dbReference>
<comment type="function">
    <text evidence="6">Suppresses polyglutamine (polyQ) aggregation of ATXN3 in neuronal cells.</text>
</comment>
<feature type="region of interest" description="Disordered" evidence="9">
    <location>
        <begin position="164"/>
        <end position="204"/>
    </location>
</feature>
<evidence type="ECO:0000256" key="7">
    <source>
        <dbReference type="ARBA" id="ARBA00062766"/>
    </source>
</evidence>
<keyword evidence="3" id="KW-0007">Acetylation</keyword>
<evidence type="ECO:0000256" key="1">
    <source>
        <dbReference type="ARBA" id="ARBA00004123"/>
    </source>
</evidence>
<feature type="compositionally biased region" description="Basic and acidic residues" evidence="9">
    <location>
        <begin position="390"/>
        <end position="431"/>
    </location>
</feature>
<dbReference type="Proteomes" id="UP000694541">
    <property type="component" value="Unplaced"/>
</dbReference>
<evidence type="ECO:0000313" key="11">
    <source>
        <dbReference type="Ensembl" id="ENSANIP00000003503.1"/>
    </source>
</evidence>
<feature type="region of interest" description="Disordered" evidence="9">
    <location>
        <begin position="390"/>
        <end position="462"/>
    </location>
</feature>
<feature type="compositionally biased region" description="Low complexity" evidence="9">
    <location>
        <begin position="64"/>
        <end position="82"/>
    </location>
</feature>
<feature type="domain" description="J" evidence="10">
    <location>
        <begin position="266"/>
        <end position="333"/>
    </location>
</feature>
<dbReference type="GO" id="GO:0005634">
    <property type="term" value="C:nucleus"/>
    <property type="evidence" value="ECO:0007669"/>
    <property type="project" value="UniProtKB-SubCell"/>
</dbReference>
<comment type="subcellular location">
    <subcellularLocation>
        <location evidence="1">Nucleus</location>
    </subcellularLocation>
</comment>
<evidence type="ECO:0000259" key="10">
    <source>
        <dbReference type="PROSITE" id="PS50076"/>
    </source>
</evidence>
<protein>
    <recommendedName>
        <fullName evidence="8">DnaJ homolog subfamily C member 8</fullName>
    </recommendedName>
</protein>
<feature type="compositionally biased region" description="Low complexity" evidence="9">
    <location>
        <begin position="177"/>
        <end position="192"/>
    </location>
</feature>